<accession>A0A291BAH9</accession>
<sequence>MKNKRTIQHLTLDSTVLNVYGKGEGKVKKHGSGEKQRIWTKLHLEININTYEIIATA</sequence>
<dbReference type="AlphaFoldDB" id="A0A291BAH9"/>
<gene>
    <name evidence="1" type="ORF">BTN50_1537</name>
</gene>
<evidence type="ECO:0000313" key="2">
    <source>
        <dbReference type="Proteomes" id="UP000218160"/>
    </source>
</evidence>
<dbReference type="EMBL" id="CP020660">
    <property type="protein sequence ID" value="ATF10010.1"/>
    <property type="molecule type" value="Genomic_DNA"/>
</dbReference>
<keyword evidence="2" id="KW-1185">Reference proteome</keyword>
<protein>
    <submittedName>
        <fullName evidence="1">Mobile element protein</fullName>
    </submittedName>
</protein>
<evidence type="ECO:0000313" key="1">
    <source>
        <dbReference type="EMBL" id="ATF10010.1"/>
    </source>
</evidence>
<dbReference type="Proteomes" id="UP000218160">
    <property type="component" value="Chromosome 1"/>
</dbReference>
<reference evidence="2" key="1">
    <citation type="submission" date="2017-04" db="EMBL/GenBank/DDBJ databases">
        <title>Genome evolution of the luminous symbionts of deep sea anglerfish.</title>
        <authorList>
            <person name="Hendry T.A."/>
        </authorList>
    </citation>
    <scope>NUCLEOTIDE SEQUENCE [LARGE SCALE GENOMIC DNA]</scope>
</reference>
<organism evidence="1 2">
    <name type="scientific">Candidatus Enterovibrio altilux</name>
    <dbReference type="NCBI Taxonomy" id="1927128"/>
    <lineage>
        <taxon>Bacteria</taxon>
        <taxon>Pseudomonadati</taxon>
        <taxon>Pseudomonadota</taxon>
        <taxon>Gammaproteobacteria</taxon>
        <taxon>Vibrionales</taxon>
        <taxon>Vibrionaceae</taxon>
        <taxon>Enterovibrio</taxon>
    </lineage>
</organism>
<name>A0A291BAH9_9GAMM</name>
<proteinExistence type="predicted"/>
<dbReference type="KEGG" id="elux:BTN50_1537"/>